<dbReference type="InterPro" id="IPR017871">
    <property type="entry name" value="ABC_transporter-like_CS"/>
</dbReference>
<dbReference type="EMBL" id="WNZX01000045">
    <property type="protein sequence ID" value="MUG74095.1"/>
    <property type="molecule type" value="Genomic_DNA"/>
</dbReference>
<feature type="domain" description="ABC transporter" evidence="4">
    <location>
        <begin position="4"/>
        <end position="245"/>
    </location>
</feature>
<dbReference type="PANTHER" id="PTHR45772">
    <property type="entry name" value="CONSERVED COMPONENT OF ABC TRANSPORTER FOR NATURAL AMINO ACIDS-RELATED"/>
    <property type="match status" value="1"/>
</dbReference>
<keyword evidence="2" id="KW-0547">Nucleotide-binding</keyword>
<dbReference type="GO" id="GO:0016887">
    <property type="term" value="F:ATP hydrolysis activity"/>
    <property type="evidence" value="ECO:0007669"/>
    <property type="project" value="InterPro"/>
</dbReference>
<dbReference type="Gene3D" id="3.40.50.300">
    <property type="entry name" value="P-loop containing nucleotide triphosphate hydrolases"/>
    <property type="match status" value="1"/>
</dbReference>
<evidence type="ECO:0000313" key="6">
    <source>
        <dbReference type="Proteomes" id="UP000450917"/>
    </source>
</evidence>
<gene>
    <name evidence="5" type="ORF">GNP93_26340</name>
</gene>
<dbReference type="InterPro" id="IPR003593">
    <property type="entry name" value="AAA+_ATPase"/>
</dbReference>
<dbReference type="Proteomes" id="UP000450917">
    <property type="component" value="Unassembled WGS sequence"/>
</dbReference>
<dbReference type="PROSITE" id="PS00211">
    <property type="entry name" value="ABC_TRANSPORTER_1"/>
    <property type="match status" value="1"/>
</dbReference>
<dbReference type="PROSITE" id="PS50893">
    <property type="entry name" value="ABC_TRANSPORTER_2"/>
    <property type="match status" value="1"/>
</dbReference>
<dbReference type="GO" id="GO:0005524">
    <property type="term" value="F:ATP binding"/>
    <property type="evidence" value="ECO:0007669"/>
    <property type="project" value="UniProtKB-KW"/>
</dbReference>
<dbReference type="InterPro" id="IPR027417">
    <property type="entry name" value="P-loop_NTPase"/>
</dbReference>
<keyword evidence="6" id="KW-1185">Reference proteome</keyword>
<keyword evidence="1" id="KW-0813">Transport</keyword>
<dbReference type="RefSeq" id="WP_127610786.1">
    <property type="nucleotide sequence ID" value="NZ_JARTHJ010000133.1"/>
</dbReference>
<dbReference type="InterPro" id="IPR003439">
    <property type="entry name" value="ABC_transporter-like_ATP-bd"/>
</dbReference>
<proteinExistence type="predicted"/>
<dbReference type="InterPro" id="IPR051120">
    <property type="entry name" value="ABC_AA/LPS_Transport"/>
</dbReference>
<dbReference type="SUPFAM" id="SSF52540">
    <property type="entry name" value="P-loop containing nucleoside triphosphate hydrolases"/>
    <property type="match status" value="1"/>
</dbReference>
<protein>
    <submittedName>
        <fullName evidence="5">ATP-binding cassette domain-containing protein</fullName>
    </submittedName>
</protein>
<dbReference type="GO" id="GO:0005886">
    <property type="term" value="C:plasma membrane"/>
    <property type="evidence" value="ECO:0007669"/>
    <property type="project" value="TreeGrafter"/>
</dbReference>
<name>A0A7X3CUP1_9BACL</name>
<comment type="caution">
    <text evidence="5">The sequence shown here is derived from an EMBL/GenBank/DDBJ whole genome shotgun (WGS) entry which is preliminary data.</text>
</comment>
<organism evidence="5 6">
    <name type="scientific">Paenibacillus validus</name>
    <dbReference type="NCBI Taxonomy" id="44253"/>
    <lineage>
        <taxon>Bacteria</taxon>
        <taxon>Bacillati</taxon>
        <taxon>Bacillota</taxon>
        <taxon>Bacilli</taxon>
        <taxon>Bacillales</taxon>
        <taxon>Paenibacillaceae</taxon>
        <taxon>Paenibacillus</taxon>
    </lineage>
</organism>
<evidence type="ECO:0000256" key="2">
    <source>
        <dbReference type="ARBA" id="ARBA00022741"/>
    </source>
</evidence>
<accession>A0A7X3CUP1</accession>
<keyword evidence="3 5" id="KW-0067">ATP-binding</keyword>
<evidence type="ECO:0000256" key="1">
    <source>
        <dbReference type="ARBA" id="ARBA00022448"/>
    </source>
</evidence>
<reference evidence="5 6" key="1">
    <citation type="submission" date="2019-11" db="EMBL/GenBank/DDBJ databases">
        <title>Draft genome sequences of five Paenibacillus species of dairy origin.</title>
        <authorList>
            <person name="Olajide A.M."/>
            <person name="Chen S."/>
            <person name="Lapointe G."/>
        </authorList>
    </citation>
    <scope>NUCLEOTIDE SEQUENCE [LARGE SCALE GENOMIC DNA]</scope>
    <source>
        <strain evidence="5 6">2CS3</strain>
    </source>
</reference>
<evidence type="ECO:0000313" key="5">
    <source>
        <dbReference type="EMBL" id="MUG74095.1"/>
    </source>
</evidence>
<dbReference type="SMART" id="SM00382">
    <property type="entry name" value="AAA"/>
    <property type="match status" value="1"/>
</dbReference>
<sequence length="253" mass="28324">MSLLKVEHLHKSFKGLQVLKDVSLEVKQGERHVIIGPNGAGKTTLFNCITGTLPINQGTVTVNGKQINGLPGYTAVRVGMSRTFQKNNLFGALTVEENVHLAITACQPYRFNFYKPFYKNTQLLEETEELLKEWELWERRTRIVNELSYGEQRLLEVLLALASKPKVLLLDEPTSGMSPAETIQTTKLIQRMPRSITLLVIEHDMEVVFSIADRITVLHHGEVFLSGAPEQIKGDENVKAIYFGGGTLQHAQG</sequence>
<dbReference type="Pfam" id="PF00005">
    <property type="entry name" value="ABC_tran"/>
    <property type="match status" value="1"/>
</dbReference>
<dbReference type="CDD" id="cd03219">
    <property type="entry name" value="ABC_Mj1267_LivG_branched"/>
    <property type="match status" value="1"/>
</dbReference>
<evidence type="ECO:0000259" key="4">
    <source>
        <dbReference type="PROSITE" id="PS50893"/>
    </source>
</evidence>
<dbReference type="AlphaFoldDB" id="A0A7X3CUP1"/>
<evidence type="ECO:0000256" key="3">
    <source>
        <dbReference type="ARBA" id="ARBA00022840"/>
    </source>
</evidence>